<accession>A0AAJ5NLN8</accession>
<evidence type="ECO:0000259" key="9">
    <source>
        <dbReference type="Pfam" id="PF01420"/>
    </source>
</evidence>
<keyword evidence="11" id="KW-0378">Hydrolase</keyword>
<evidence type="ECO:0000256" key="2">
    <source>
        <dbReference type="ARBA" id="ARBA00011900"/>
    </source>
</evidence>
<keyword evidence="5" id="KW-0949">S-adenosyl-L-methionine</keyword>
<evidence type="ECO:0000256" key="1">
    <source>
        <dbReference type="ARBA" id="ARBA00010923"/>
    </source>
</evidence>
<dbReference type="EMBL" id="LR214971">
    <property type="protein sequence ID" value="VEU62145.1"/>
    <property type="molecule type" value="Genomic_DNA"/>
</dbReference>
<evidence type="ECO:0000313" key="12">
    <source>
        <dbReference type="Proteomes" id="UP000289629"/>
    </source>
</evidence>
<gene>
    <name evidence="11" type="primary">bcgIA_3</name>
    <name evidence="11" type="ORF">NCTC10125_00560</name>
</gene>
<evidence type="ECO:0000256" key="3">
    <source>
        <dbReference type="ARBA" id="ARBA00022603"/>
    </source>
</evidence>
<dbReference type="SUPFAM" id="SSF53335">
    <property type="entry name" value="S-adenosyl-L-methionine-dependent methyltransferases"/>
    <property type="match status" value="1"/>
</dbReference>
<dbReference type="InterPro" id="IPR000055">
    <property type="entry name" value="Restrct_endonuc_typeI_TRD"/>
</dbReference>
<dbReference type="GO" id="GO:0003677">
    <property type="term" value="F:DNA binding"/>
    <property type="evidence" value="ECO:0007669"/>
    <property type="project" value="UniProtKB-KW"/>
</dbReference>
<organism evidence="11 12">
    <name type="scientific">Mesomycoplasma dispar</name>
    <dbReference type="NCBI Taxonomy" id="86660"/>
    <lineage>
        <taxon>Bacteria</taxon>
        <taxon>Bacillati</taxon>
        <taxon>Mycoplasmatota</taxon>
        <taxon>Mycoplasmoidales</taxon>
        <taxon>Metamycoplasmataceae</taxon>
        <taxon>Mesomycoplasma</taxon>
    </lineage>
</organism>
<dbReference type="InterPro" id="IPR029063">
    <property type="entry name" value="SAM-dependent_MTases_sf"/>
</dbReference>
<feature type="domain" description="Type I restriction modification DNA specificity" evidence="9">
    <location>
        <begin position="681"/>
        <end position="829"/>
    </location>
</feature>
<dbReference type="EC" id="2.1.1.72" evidence="2"/>
<keyword evidence="7" id="KW-0238">DNA-binding</keyword>
<feature type="domain" description="DNA methylase adenine-specific" evidence="10">
    <location>
        <begin position="309"/>
        <end position="579"/>
    </location>
</feature>
<dbReference type="KEGG" id="mds:MDIS_02970"/>
<dbReference type="InterPro" id="IPR003356">
    <property type="entry name" value="DNA_methylase_A-5"/>
</dbReference>
<keyword evidence="4" id="KW-0808">Transferase</keyword>
<sequence>MIKDKNITVSVTKKLQDLGYDISLWDASLSPKLLNEDILEVLKTSSKRNHNLQKTKENYGYPDRIFFNKEHKLLILVEEKSNIKKHRDNNPLCENFTLSNECNVVDFAIQGIIWYMQQFVNKLKNLEDYKIIGIAVSGDISENKIGKFDCFVVDNARIKHVKEITNFVKIEEFLSIFIDFDEQKHIENIKQSSKKINQLLRDLDSTERPVILSYLMIALYGQDLNKKFELFSKIKDNKNLLIDMISSAIQTTLTEQKVMKNKIDFIKSKINLLKESPDVKIETIHSILTELKENVLPLINGTFSTRSNFDIIGKFYEEFLKYAGFANVKRGIVLTPEHITTLFTNLIDIKTNDVILDICCGTGSFLIAAMNKIINTVENQNLLDKKEKIDNIKKKQIIGVEINTTMYILAISNMLFRGDGKSQIFHGSAIGDSFETKEIIKKIKELSPTIGFINPPYSGRESKTNPTFKEITFLEKILSLCSRYVIIIAPYSMYFSENERRAKILKQHKLKAVINMPKELFQPNAATYTSIAIFETNIPHNFDEEVAFYDLKDDGFVMTPKGRVDFNNNWAEKEKELLDFIKNPNNKGNLVNSIKTKIKEDEEWNIYAHTKTDYSNLKISNFEKVIKNYILFQIKKDFDILHLNLDEYELLEQLIFSKKFSEYQRIIKKQESYTAKLNINKWKWFKITDIFKIENSKVQNTKELITGQEIYYIGAAKNNNGVKAKVEKIDSYVSKGNCVLFINGGEGSGGYSLYQPDDFMAIKGFTSCGYSKKLNVFNGLFLVTVLDQHRYKFSYGRSWQANRFNSTKICLPINEKGKIDWNFMTNFVKNHPLAKLIEE</sequence>
<evidence type="ECO:0000313" key="11">
    <source>
        <dbReference type="EMBL" id="VEU62145.1"/>
    </source>
</evidence>
<dbReference type="GO" id="GO:0032259">
    <property type="term" value="P:methylation"/>
    <property type="evidence" value="ECO:0007669"/>
    <property type="project" value="UniProtKB-KW"/>
</dbReference>
<dbReference type="Gene3D" id="3.90.220.20">
    <property type="entry name" value="DNA methylase specificity domains"/>
    <property type="match status" value="1"/>
</dbReference>
<dbReference type="PANTHER" id="PTHR42933:SF1">
    <property type="entry name" value="SITE-SPECIFIC DNA-METHYLTRANSFERASE (ADENINE-SPECIFIC)"/>
    <property type="match status" value="1"/>
</dbReference>
<keyword evidence="6" id="KW-0680">Restriction system</keyword>
<dbReference type="RefSeq" id="WP_052506228.1">
    <property type="nucleotide sequence ID" value="NZ_CP007229.1"/>
</dbReference>
<dbReference type="AlphaFoldDB" id="A0AAJ5NLN8"/>
<comment type="catalytic activity">
    <reaction evidence="8">
        <text>a 2'-deoxyadenosine in DNA + S-adenosyl-L-methionine = an N(6)-methyl-2'-deoxyadenosine in DNA + S-adenosyl-L-homocysteine + H(+)</text>
        <dbReference type="Rhea" id="RHEA:15197"/>
        <dbReference type="Rhea" id="RHEA-COMP:12418"/>
        <dbReference type="Rhea" id="RHEA-COMP:12419"/>
        <dbReference type="ChEBI" id="CHEBI:15378"/>
        <dbReference type="ChEBI" id="CHEBI:57856"/>
        <dbReference type="ChEBI" id="CHEBI:59789"/>
        <dbReference type="ChEBI" id="CHEBI:90615"/>
        <dbReference type="ChEBI" id="CHEBI:90616"/>
        <dbReference type="EC" id="2.1.1.72"/>
    </reaction>
</comment>
<dbReference type="GO" id="GO:0008170">
    <property type="term" value="F:N-methyltransferase activity"/>
    <property type="evidence" value="ECO:0007669"/>
    <property type="project" value="InterPro"/>
</dbReference>
<comment type="similarity">
    <text evidence="1">Belongs to the type-I restriction system S methylase family.</text>
</comment>
<keyword evidence="3" id="KW-0489">Methyltransferase</keyword>
<proteinExistence type="inferred from homology"/>
<reference evidence="11 12" key="1">
    <citation type="submission" date="2019-01" db="EMBL/GenBank/DDBJ databases">
        <authorList>
            <consortium name="Pathogen Informatics"/>
        </authorList>
    </citation>
    <scope>NUCLEOTIDE SEQUENCE [LARGE SCALE GENOMIC DNA]</scope>
    <source>
        <strain evidence="11 12">NCTC10125</strain>
    </source>
</reference>
<name>A0AAJ5NLN8_9BACT</name>
<dbReference type="SUPFAM" id="SSF116734">
    <property type="entry name" value="DNA methylase specificity domain"/>
    <property type="match status" value="1"/>
</dbReference>
<evidence type="ECO:0000256" key="7">
    <source>
        <dbReference type="ARBA" id="ARBA00023125"/>
    </source>
</evidence>
<dbReference type="InterPro" id="IPR051537">
    <property type="entry name" value="DNA_Adenine_Mtase"/>
</dbReference>
<dbReference type="PANTHER" id="PTHR42933">
    <property type="entry name" value="SLR6095 PROTEIN"/>
    <property type="match status" value="1"/>
</dbReference>
<dbReference type="Pfam" id="PF01420">
    <property type="entry name" value="Methylase_S"/>
    <property type="match status" value="1"/>
</dbReference>
<dbReference type="InterPro" id="IPR044946">
    <property type="entry name" value="Restrct_endonuc_typeI_TRD_sf"/>
</dbReference>
<evidence type="ECO:0000256" key="5">
    <source>
        <dbReference type="ARBA" id="ARBA00022691"/>
    </source>
</evidence>
<dbReference type="GO" id="GO:0009007">
    <property type="term" value="F:site-specific DNA-methyltransferase (adenine-specific) activity"/>
    <property type="evidence" value="ECO:0007669"/>
    <property type="project" value="UniProtKB-EC"/>
</dbReference>
<dbReference type="Pfam" id="PF02384">
    <property type="entry name" value="N6_Mtase"/>
    <property type="match status" value="1"/>
</dbReference>
<dbReference type="GO" id="GO:0009307">
    <property type="term" value="P:DNA restriction-modification system"/>
    <property type="evidence" value="ECO:0007669"/>
    <property type="project" value="UniProtKB-KW"/>
</dbReference>
<dbReference type="Proteomes" id="UP000289629">
    <property type="component" value="Chromosome"/>
</dbReference>
<evidence type="ECO:0000259" key="10">
    <source>
        <dbReference type="Pfam" id="PF02384"/>
    </source>
</evidence>
<dbReference type="REBASE" id="298501">
    <property type="entry name" value="Mdi10125ORF560P"/>
</dbReference>
<evidence type="ECO:0000256" key="8">
    <source>
        <dbReference type="ARBA" id="ARBA00047942"/>
    </source>
</evidence>
<dbReference type="GO" id="GO:0016787">
    <property type="term" value="F:hydrolase activity"/>
    <property type="evidence" value="ECO:0007669"/>
    <property type="project" value="UniProtKB-KW"/>
</dbReference>
<protein>
    <recommendedName>
        <fullName evidence="2">site-specific DNA-methyltransferase (adenine-specific)</fullName>
        <ecNumber evidence="2">2.1.1.72</ecNumber>
    </recommendedName>
</protein>
<evidence type="ECO:0000256" key="6">
    <source>
        <dbReference type="ARBA" id="ARBA00022747"/>
    </source>
</evidence>
<evidence type="ECO:0000256" key="4">
    <source>
        <dbReference type="ARBA" id="ARBA00022679"/>
    </source>
</evidence>
<dbReference type="Gene3D" id="3.40.50.150">
    <property type="entry name" value="Vaccinia Virus protein VP39"/>
    <property type="match status" value="1"/>
</dbReference>